<keyword evidence="2" id="KW-0805">Transcription regulation</keyword>
<gene>
    <name evidence="6" type="ORF">CH339_12060</name>
</gene>
<evidence type="ECO:0000256" key="2">
    <source>
        <dbReference type="ARBA" id="ARBA00023015"/>
    </source>
</evidence>
<evidence type="ECO:0000313" key="6">
    <source>
        <dbReference type="EMBL" id="RAI26915.1"/>
    </source>
</evidence>
<evidence type="ECO:0000259" key="5">
    <source>
        <dbReference type="PROSITE" id="PS50110"/>
    </source>
</evidence>
<dbReference type="PANTHER" id="PTHR44591:SF3">
    <property type="entry name" value="RESPONSE REGULATORY DOMAIN-CONTAINING PROTEIN"/>
    <property type="match status" value="1"/>
</dbReference>
<keyword evidence="1 4" id="KW-0597">Phosphoprotein</keyword>
<keyword evidence="3" id="KW-0804">Transcription</keyword>
<comment type="caution">
    <text evidence="6">The sequence shown here is derived from an EMBL/GenBank/DDBJ whole genome shotgun (WGS) entry which is preliminary data.</text>
</comment>
<reference evidence="6 7" key="1">
    <citation type="submission" date="2017-07" db="EMBL/GenBank/DDBJ databases">
        <title>Draft Genome Sequences of Select Purple Nonsulfur Bacteria.</title>
        <authorList>
            <person name="Lasarre B."/>
            <person name="Mckinlay J.B."/>
        </authorList>
    </citation>
    <scope>NUCLEOTIDE SEQUENCE [LARGE SCALE GENOMIC DNA]</scope>
    <source>
        <strain evidence="6 7">DSM 11290</strain>
    </source>
</reference>
<dbReference type="OrthoDB" id="9786548at2"/>
<dbReference type="InterPro" id="IPR011006">
    <property type="entry name" value="CheY-like_superfamily"/>
</dbReference>
<sequence>MSKSRVLYVDDDPDIREITVMSLELDEDLEVQSCECGQDALKVAREWQPDLILLDVMMPEMDGPQTLAALQEIEETKDIPVIFITARTQHYEVERFMQLGAADVIAKPFDPEALADLVTQHIQKRAS</sequence>
<dbReference type="PROSITE" id="PS50110">
    <property type="entry name" value="RESPONSE_REGULATORY"/>
    <property type="match status" value="1"/>
</dbReference>
<dbReference type="SUPFAM" id="SSF52172">
    <property type="entry name" value="CheY-like"/>
    <property type="match status" value="1"/>
</dbReference>
<dbReference type="Proteomes" id="UP000249299">
    <property type="component" value="Unassembled WGS sequence"/>
</dbReference>
<evidence type="ECO:0000313" key="7">
    <source>
        <dbReference type="Proteomes" id="UP000249299"/>
    </source>
</evidence>
<protein>
    <recommendedName>
        <fullName evidence="5">Response regulatory domain-containing protein</fullName>
    </recommendedName>
</protein>
<evidence type="ECO:0000256" key="1">
    <source>
        <dbReference type="ARBA" id="ARBA00022553"/>
    </source>
</evidence>
<name>A0A327JME2_9HYPH</name>
<dbReference type="AlphaFoldDB" id="A0A327JME2"/>
<dbReference type="SMART" id="SM00448">
    <property type="entry name" value="REC"/>
    <property type="match status" value="1"/>
</dbReference>
<organism evidence="6 7">
    <name type="scientific">Rhodobium orientis</name>
    <dbReference type="NCBI Taxonomy" id="34017"/>
    <lineage>
        <taxon>Bacteria</taxon>
        <taxon>Pseudomonadati</taxon>
        <taxon>Pseudomonadota</taxon>
        <taxon>Alphaproteobacteria</taxon>
        <taxon>Hyphomicrobiales</taxon>
        <taxon>Rhodobiaceae</taxon>
        <taxon>Rhodobium</taxon>
    </lineage>
</organism>
<keyword evidence="7" id="KW-1185">Reference proteome</keyword>
<proteinExistence type="predicted"/>
<evidence type="ECO:0000256" key="3">
    <source>
        <dbReference type="ARBA" id="ARBA00023163"/>
    </source>
</evidence>
<accession>A0A327JME2</accession>
<dbReference type="PANTHER" id="PTHR44591">
    <property type="entry name" value="STRESS RESPONSE REGULATOR PROTEIN 1"/>
    <property type="match status" value="1"/>
</dbReference>
<dbReference type="EMBL" id="NPEV01000024">
    <property type="protein sequence ID" value="RAI26915.1"/>
    <property type="molecule type" value="Genomic_DNA"/>
</dbReference>
<dbReference type="InterPro" id="IPR050595">
    <property type="entry name" value="Bact_response_regulator"/>
</dbReference>
<feature type="modified residue" description="4-aspartylphosphate" evidence="4">
    <location>
        <position position="55"/>
    </location>
</feature>
<dbReference type="Pfam" id="PF00072">
    <property type="entry name" value="Response_reg"/>
    <property type="match status" value="1"/>
</dbReference>
<dbReference type="Gene3D" id="3.40.50.2300">
    <property type="match status" value="1"/>
</dbReference>
<dbReference type="InterPro" id="IPR001789">
    <property type="entry name" value="Sig_transdc_resp-reg_receiver"/>
</dbReference>
<feature type="domain" description="Response regulatory" evidence="5">
    <location>
        <begin position="5"/>
        <end position="122"/>
    </location>
</feature>
<evidence type="ECO:0000256" key="4">
    <source>
        <dbReference type="PROSITE-ProRule" id="PRU00169"/>
    </source>
</evidence>
<dbReference type="GO" id="GO:0000160">
    <property type="term" value="P:phosphorelay signal transduction system"/>
    <property type="evidence" value="ECO:0007669"/>
    <property type="project" value="InterPro"/>
</dbReference>